<dbReference type="Proteomes" id="UP000322214">
    <property type="component" value="Chromosome"/>
</dbReference>
<evidence type="ECO:0000313" key="3">
    <source>
        <dbReference type="Proteomes" id="UP000322214"/>
    </source>
</evidence>
<proteinExistence type="predicted"/>
<gene>
    <name evidence="2" type="ORF">MFFC18_36740</name>
</gene>
<reference evidence="2 3" key="1">
    <citation type="submission" date="2019-08" db="EMBL/GenBank/DDBJ databases">
        <title>Deep-cultivation of Planctomycetes and their phenomic and genomic characterization uncovers novel biology.</title>
        <authorList>
            <person name="Wiegand S."/>
            <person name="Jogler M."/>
            <person name="Boedeker C."/>
            <person name="Pinto D."/>
            <person name="Vollmers J."/>
            <person name="Rivas-Marin E."/>
            <person name="Kohn T."/>
            <person name="Peeters S.H."/>
            <person name="Heuer A."/>
            <person name="Rast P."/>
            <person name="Oberbeckmann S."/>
            <person name="Bunk B."/>
            <person name="Jeske O."/>
            <person name="Meyerdierks A."/>
            <person name="Storesund J.E."/>
            <person name="Kallscheuer N."/>
            <person name="Luecker S."/>
            <person name="Lage O.M."/>
            <person name="Pohl T."/>
            <person name="Merkel B.J."/>
            <person name="Hornburger P."/>
            <person name="Mueller R.-W."/>
            <person name="Bruemmer F."/>
            <person name="Labrenz M."/>
            <person name="Spormann A.M."/>
            <person name="Op den Camp H."/>
            <person name="Overmann J."/>
            <person name="Amann R."/>
            <person name="Jetten M.S.M."/>
            <person name="Mascher T."/>
            <person name="Medema M.H."/>
            <person name="Devos D.P."/>
            <person name="Kaster A.-K."/>
            <person name="Ovreas L."/>
            <person name="Rohde M."/>
            <person name="Galperin M.Y."/>
            <person name="Jogler C."/>
        </authorList>
    </citation>
    <scope>NUCLEOTIDE SEQUENCE [LARGE SCALE GENOMIC DNA]</scope>
    <source>
        <strain evidence="2 3">FC18</strain>
    </source>
</reference>
<dbReference type="KEGG" id="mff:MFFC18_36740"/>
<accession>A0A5B9PG81</accession>
<evidence type="ECO:0000256" key="1">
    <source>
        <dbReference type="SAM" id="Coils"/>
    </source>
</evidence>
<dbReference type="OrthoDB" id="456003at2"/>
<protein>
    <submittedName>
        <fullName evidence="2">Uncharacterized protein</fullName>
    </submittedName>
</protein>
<keyword evidence="3" id="KW-1185">Reference proteome</keyword>
<sequence length="222" mass="24698">MTTNSYVPAADGKFDLFANNFVSTIKADPTTFDMTTESITELESLLTEWDDAYFGSQAKRDEALAAVTEKEQNRVELEKRIRHAAKLIQANTNISNEARRKAGLPVHSETRKPVPAPSTFPIAFVEQKAALQHDLRWVDSATPTRRARPAVASGCEVYVYIGASLPTDFDAFKFIGISSKSPRRLDFDQADCGQTAFYRLRWINNKGQTGPWSEVVSATIFG</sequence>
<organism evidence="2 3">
    <name type="scientific">Mariniblastus fucicola</name>
    <dbReference type="NCBI Taxonomy" id="980251"/>
    <lineage>
        <taxon>Bacteria</taxon>
        <taxon>Pseudomonadati</taxon>
        <taxon>Planctomycetota</taxon>
        <taxon>Planctomycetia</taxon>
        <taxon>Pirellulales</taxon>
        <taxon>Pirellulaceae</taxon>
        <taxon>Mariniblastus</taxon>
    </lineage>
</organism>
<dbReference type="EMBL" id="CP042912">
    <property type="protein sequence ID" value="QEG23772.1"/>
    <property type="molecule type" value="Genomic_DNA"/>
</dbReference>
<keyword evidence="1" id="KW-0175">Coiled coil</keyword>
<name>A0A5B9PG81_9BACT</name>
<dbReference type="AlphaFoldDB" id="A0A5B9PG81"/>
<evidence type="ECO:0000313" key="2">
    <source>
        <dbReference type="EMBL" id="QEG23772.1"/>
    </source>
</evidence>
<feature type="coiled-coil region" evidence="1">
    <location>
        <begin position="60"/>
        <end position="87"/>
    </location>
</feature>
<dbReference type="RefSeq" id="WP_075083094.1">
    <property type="nucleotide sequence ID" value="NZ_CP042912.1"/>
</dbReference>